<accession>A0A8T2KEG7</accession>
<dbReference type="Proteomes" id="UP000812440">
    <property type="component" value="Chromosome 1"/>
</dbReference>
<gene>
    <name evidence="2" type="ORF">GDO86_001118</name>
</gene>
<name>A0A8T2KEG7_9PIPI</name>
<sequence>MEKSIKQSHDLGKSLLTDSGSRGNQSDLFLQLQEAISSLEACVCSWRDPPGSGSLEGNRDPSGDTNTCNAVMSSPVLVGLNKELEKAFSHDDIWIQCEISRYQTENAELKNSLKVTDKELHRSKVTLMNVMEEKDTLKVQVQKLQSYPLGEVWSPITLSLLSSPDTVDMLNLTTETPFPQNDPPPGKENNWQKEDTIENAPLSTLHNLIRFLQNLPGSQPTSPCTSEIHPINMETELEWLKGKLDCLKQLNVQLCATLEECKSDSEKLSMQLGKLESVCTAIRLALQSSERCLKTYSVVLALTEAKEDIILGQMAGGDLTSGWSLLPKDLEIKTKLFMMEVKKIFKQDRMALEADIREIIQTVPRLYAPWLSEEDELMLNKYIQFLKQELASISKLVKEDILHSKDVTHLADIIKAKVDNVVKASEEILEDRPKKPLRAHIVQDLMDTKQGLAEVRANIQLLQIEKRALELQIFSQPEQENAYMLLDDQLQQELSDWAERKKEDSGNKLFGNGRECLSQNERHAPPADMQRLLQTLARGSEIRAHVESLTTELDILTCQIRIQNSQSAQIITDFFKAHRNLFTTYQNARRKYFEQQYRLESQAQLISQHQVQELQDLMQNFLSLQGHQATGETSL</sequence>
<evidence type="ECO:0000313" key="2">
    <source>
        <dbReference type="EMBL" id="KAG8454772.1"/>
    </source>
</evidence>
<reference evidence="2" key="1">
    <citation type="thesis" date="2020" institute="ProQuest LLC" country="789 East Eisenhower Parkway, Ann Arbor, MI, USA">
        <title>Comparative Genomics and Chromosome Evolution.</title>
        <authorList>
            <person name="Mudd A.B."/>
        </authorList>
    </citation>
    <scope>NUCLEOTIDE SEQUENCE</scope>
    <source>
        <strain evidence="2">Female2</strain>
        <tissue evidence="2">Blood</tissue>
    </source>
</reference>
<organism evidence="2 3">
    <name type="scientific">Hymenochirus boettgeri</name>
    <name type="common">Congo dwarf clawed frog</name>
    <dbReference type="NCBI Taxonomy" id="247094"/>
    <lineage>
        <taxon>Eukaryota</taxon>
        <taxon>Metazoa</taxon>
        <taxon>Chordata</taxon>
        <taxon>Craniata</taxon>
        <taxon>Vertebrata</taxon>
        <taxon>Euteleostomi</taxon>
        <taxon>Amphibia</taxon>
        <taxon>Batrachia</taxon>
        <taxon>Anura</taxon>
        <taxon>Pipoidea</taxon>
        <taxon>Pipidae</taxon>
        <taxon>Pipinae</taxon>
        <taxon>Hymenochirus</taxon>
    </lineage>
</organism>
<keyword evidence="3" id="KW-1185">Reference proteome</keyword>
<dbReference type="EMBL" id="JAACNH010000001">
    <property type="protein sequence ID" value="KAG8454772.1"/>
    <property type="molecule type" value="Genomic_DNA"/>
</dbReference>
<dbReference type="InterPro" id="IPR019536">
    <property type="entry name" value="USHBP1_PDZ-bd"/>
</dbReference>
<dbReference type="OrthoDB" id="6256369at2759"/>
<dbReference type="Pfam" id="PF10506">
    <property type="entry name" value="USHBP1_PDZ-bd"/>
    <property type="match status" value="1"/>
</dbReference>
<dbReference type="PANTHER" id="PTHR23347:SF5">
    <property type="entry name" value="HARMONIN-BINDING PROTEIN USHBP1"/>
    <property type="match status" value="1"/>
</dbReference>
<proteinExistence type="predicted"/>
<dbReference type="InterPro" id="IPR040171">
    <property type="entry name" value="USBP1-like"/>
</dbReference>
<protein>
    <recommendedName>
        <fullName evidence="1">Harmonin-binding protein USHBP1 PDZ-binding domain-containing protein</fullName>
    </recommendedName>
</protein>
<feature type="domain" description="Harmonin-binding protein USHBP1 PDZ-binding" evidence="1">
    <location>
        <begin position="240"/>
        <end position="302"/>
    </location>
</feature>
<dbReference type="AlphaFoldDB" id="A0A8T2KEG7"/>
<comment type="caution">
    <text evidence="2">The sequence shown here is derived from an EMBL/GenBank/DDBJ whole genome shotgun (WGS) entry which is preliminary data.</text>
</comment>
<dbReference type="PANTHER" id="PTHR23347">
    <property type="entry name" value="COLORECTAL MUTANT CANCER PROTEIN MCC PROTEIN -RELATED"/>
    <property type="match status" value="1"/>
</dbReference>
<evidence type="ECO:0000313" key="3">
    <source>
        <dbReference type="Proteomes" id="UP000812440"/>
    </source>
</evidence>
<evidence type="ECO:0000259" key="1">
    <source>
        <dbReference type="Pfam" id="PF10506"/>
    </source>
</evidence>